<dbReference type="Pfam" id="PF12697">
    <property type="entry name" value="Abhydrolase_6"/>
    <property type="match status" value="1"/>
</dbReference>
<accession>A0A495XHZ7</accession>
<protein>
    <submittedName>
        <fullName evidence="2">Pimeloyl-ACP methyl ester carboxylesterase</fullName>
    </submittedName>
</protein>
<dbReference type="SUPFAM" id="SSF53474">
    <property type="entry name" value="alpha/beta-Hydrolases"/>
    <property type="match status" value="1"/>
</dbReference>
<dbReference type="InterPro" id="IPR000073">
    <property type="entry name" value="AB_hydrolase_1"/>
</dbReference>
<dbReference type="InterPro" id="IPR050471">
    <property type="entry name" value="AB_hydrolase"/>
</dbReference>
<dbReference type="OrthoDB" id="3210844at2"/>
<dbReference type="EMBL" id="RBXR01000001">
    <property type="protein sequence ID" value="RKT73379.1"/>
    <property type="molecule type" value="Genomic_DNA"/>
</dbReference>
<dbReference type="RefSeq" id="WP_121227113.1">
    <property type="nucleotide sequence ID" value="NZ_JBIUBA010000014.1"/>
</dbReference>
<dbReference type="PRINTS" id="PR00111">
    <property type="entry name" value="ABHYDROLASE"/>
</dbReference>
<dbReference type="Gene3D" id="3.40.50.1820">
    <property type="entry name" value="alpha/beta hydrolase"/>
    <property type="match status" value="1"/>
</dbReference>
<keyword evidence="3" id="KW-1185">Reference proteome</keyword>
<dbReference type="PANTHER" id="PTHR43433:SF5">
    <property type="entry name" value="AB HYDROLASE-1 DOMAIN-CONTAINING PROTEIN"/>
    <property type="match status" value="1"/>
</dbReference>
<dbReference type="PANTHER" id="PTHR43433">
    <property type="entry name" value="HYDROLASE, ALPHA/BETA FOLD FAMILY PROTEIN"/>
    <property type="match status" value="1"/>
</dbReference>
<evidence type="ECO:0000259" key="1">
    <source>
        <dbReference type="Pfam" id="PF12697"/>
    </source>
</evidence>
<reference evidence="2 3" key="1">
    <citation type="submission" date="2018-10" db="EMBL/GenBank/DDBJ databases">
        <title>Sequencing the genomes of 1000 actinobacteria strains.</title>
        <authorList>
            <person name="Klenk H.-P."/>
        </authorList>
    </citation>
    <scope>NUCLEOTIDE SEQUENCE [LARGE SCALE GENOMIC DNA]</scope>
    <source>
        <strain evidence="2 3">DSM 43911</strain>
    </source>
</reference>
<comment type="caution">
    <text evidence="2">The sequence shown here is derived from an EMBL/GenBank/DDBJ whole genome shotgun (WGS) entry which is preliminary data.</text>
</comment>
<evidence type="ECO:0000313" key="3">
    <source>
        <dbReference type="Proteomes" id="UP000272729"/>
    </source>
</evidence>
<feature type="domain" description="AB hydrolase-1" evidence="1">
    <location>
        <begin position="22"/>
        <end position="258"/>
    </location>
</feature>
<dbReference type="InterPro" id="IPR029058">
    <property type="entry name" value="AB_hydrolase_fold"/>
</dbReference>
<name>A0A495XHZ7_9PSEU</name>
<gene>
    <name evidence="2" type="ORF">DFJ66_6712</name>
</gene>
<dbReference type="AlphaFoldDB" id="A0A495XHZ7"/>
<dbReference type="Proteomes" id="UP000272729">
    <property type="component" value="Unassembled WGS sequence"/>
</dbReference>
<sequence>MPVAKLNGITLNYDVQGSGPLVVLIMGTGSPGRVWHPHQVPALLQAGFRVATFDNRGIPPTDECAGGMKIEDLVADTAALIEHLGGPAHVVGTSLGARVAQELALSRPDLVAKAVLMATAGRNDPLQIALSQGERALHDENITLPGRYHAAMTAVLNLSPATLRDPMAIRDWLDVFEYTGSAVGAGVRAQMELDEFDSRLDALREISVPCLVIAFTDDRVLPAHLGREVAEAIPGAEYAEVKDAGHFGFLERPAEVNRLLTTFLTS</sequence>
<dbReference type="GO" id="GO:0003824">
    <property type="term" value="F:catalytic activity"/>
    <property type="evidence" value="ECO:0007669"/>
    <property type="project" value="UniProtKB-ARBA"/>
</dbReference>
<proteinExistence type="predicted"/>
<evidence type="ECO:0000313" key="2">
    <source>
        <dbReference type="EMBL" id="RKT73379.1"/>
    </source>
</evidence>
<organism evidence="2 3">
    <name type="scientific">Saccharothrix variisporea</name>
    <dbReference type="NCBI Taxonomy" id="543527"/>
    <lineage>
        <taxon>Bacteria</taxon>
        <taxon>Bacillati</taxon>
        <taxon>Actinomycetota</taxon>
        <taxon>Actinomycetes</taxon>
        <taxon>Pseudonocardiales</taxon>
        <taxon>Pseudonocardiaceae</taxon>
        <taxon>Saccharothrix</taxon>
    </lineage>
</organism>